<protein>
    <recommendedName>
        <fullName evidence="2">Lipoyl-binding domain-containing protein</fullName>
    </recommendedName>
</protein>
<sequence>MAEDVLAPLAGKVLSLEVELGAVVHEDDEVLVLEAMKMETVVYAPCDGQVAVIKVQVGDQVEEDDLLATID</sequence>
<evidence type="ECO:0000259" key="2">
    <source>
        <dbReference type="PROSITE" id="PS50968"/>
    </source>
</evidence>
<dbReference type="InterPro" id="IPR001882">
    <property type="entry name" value="Biotin_BS"/>
</dbReference>
<keyword evidence="1" id="KW-0092">Biotin</keyword>
<accession>A0A381TT98</accession>
<dbReference type="InterPro" id="IPR050709">
    <property type="entry name" value="Biotin_Carboxyl_Carrier/Decarb"/>
</dbReference>
<dbReference type="AlphaFoldDB" id="A0A381TT98"/>
<dbReference type="PROSITE" id="PS50968">
    <property type="entry name" value="BIOTINYL_LIPOYL"/>
    <property type="match status" value="1"/>
</dbReference>
<dbReference type="SUPFAM" id="SSF51230">
    <property type="entry name" value="Single hybrid motif"/>
    <property type="match status" value="1"/>
</dbReference>
<dbReference type="InterPro" id="IPR011053">
    <property type="entry name" value="Single_hybrid_motif"/>
</dbReference>
<name>A0A381TT98_9ZZZZ</name>
<evidence type="ECO:0000256" key="1">
    <source>
        <dbReference type="ARBA" id="ARBA00023267"/>
    </source>
</evidence>
<organism evidence="3">
    <name type="scientific">marine metagenome</name>
    <dbReference type="NCBI Taxonomy" id="408172"/>
    <lineage>
        <taxon>unclassified sequences</taxon>
        <taxon>metagenomes</taxon>
        <taxon>ecological metagenomes</taxon>
    </lineage>
</organism>
<proteinExistence type="predicted"/>
<dbReference type="PANTHER" id="PTHR45266:SF3">
    <property type="entry name" value="OXALOACETATE DECARBOXYLASE ALPHA CHAIN"/>
    <property type="match status" value="1"/>
</dbReference>
<reference evidence="3" key="1">
    <citation type="submission" date="2018-05" db="EMBL/GenBank/DDBJ databases">
        <authorList>
            <person name="Lanie J.A."/>
            <person name="Ng W.-L."/>
            <person name="Kazmierczak K.M."/>
            <person name="Andrzejewski T.M."/>
            <person name="Davidsen T.M."/>
            <person name="Wayne K.J."/>
            <person name="Tettelin H."/>
            <person name="Glass J.I."/>
            <person name="Rusch D."/>
            <person name="Podicherti R."/>
            <person name="Tsui H.-C.T."/>
            <person name="Winkler M.E."/>
        </authorList>
    </citation>
    <scope>NUCLEOTIDE SEQUENCE</scope>
</reference>
<dbReference type="PANTHER" id="PTHR45266">
    <property type="entry name" value="OXALOACETATE DECARBOXYLASE ALPHA CHAIN"/>
    <property type="match status" value="1"/>
</dbReference>
<dbReference type="FunFam" id="2.40.50.100:FF:000003">
    <property type="entry name" value="Acetyl-CoA carboxylase biotin carboxyl carrier protein"/>
    <property type="match status" value="1"/>
</dbReference>
<dbReference type="EMBL" id="UINC01005128">
    <property type="protein sequence ID" value="SVA19265.1"/>
    <property type="molecule type" value="Genomic_DNA"/>
</dbReference>
<dbReference type="InterPro" id="IPR000089">
    <property type="entry name" value="Biotin_lipoyl"/>
</dbReference>
<dbReference type="PROSITE" id="PS00188">
    <property type="entry name" value="BIOTIN"/>
    <property type="match status" value="1"/>
</dbReference>
<dbReference type="Pfam" id="PF00364">
    <property type="entry name" value="Biotin_lipoyl"/>
    <property type="match status" value="1"/>
</dbReference>
<gene>
    <name evidence="3" type="ORF">METZ01_LOCUS72119</name>
</gene>
<evidence type="ECO:0000313" key="3">
    <source>
        <dbReference type="EMBL" id="SVA19265.1"/>
    </source>
</evidence>
<dbReference type="CDD" id="cd06850">
    <property type="entry name" value="biotinyl_domain"/>
    <property type="match status" value="1"/>
</dbReference>
<dbReference type="Gene3D" id="2.40.50.100">
    <property type="match status" value="1"/>
</dbReference>
<feature type="domain" description="Lipoyl-binding" evidence="2">
    <location>
        <begin position="1"/>
        <end position="71"/>
    </location>
</feature>